<feature type="domain" description="Mannan-binding protein" evidence="2">
    <location>
        <begin position="114"/>
        <end position="149"/>
    </location>
</feature>
<name>A0A317CEX5_9GAMM</name>
<comment type="caution">
    <text evidence="3">The sequence shown here is derived from an EMBL/GenBank/DDBJ whole genome shotgun (WGS) entry which is preliminary data.</text>
</comment>
<dbReference type="OrthoDB" id="280897at2"/>
<reference evidence="3 4" key="1">
    <citation type="submission" date="2018-05" db="EMBL/GenBank/DDBJ databases">
        <title>Leucothrix arctica sp. nov., isolated from Arctic seawater.</title>
        <authorList>
            <person name="Choi A."/>
            <person name="Baek K."/>
        </authorList>
    </citation>
    <scope>NUCLEOTIDE SEQUENCE [LARGE SCALE GENOMIC DNA]</scope>
    <source>
        <strain evidence="3 4">IMCC9719</strain>
    </source>
</reference>
<organism evidence="3 4">
    <name type="scientific">Leucothrix arctica</name>
    <dbReference type="NCBI Taxonomy" id="1481894"/>
    <lineage>
        <taxon>Bacteria</taxon>
        <taxon>Pseudomonadati</taxon>
        <taxon>Pseudomonadota</taxon>
        <taxon>Gammaproteobacteria</taxon>
        <taxon>Thiotrichales</taxon>
        <taxon>Thiotrichaceae</taxon>
        <taxon>Leucothrix</taxon>
    </lineage>
</organism>
<protein>
    <recommendedName>
        <fullName evidence="2">Mannan-binding protein domain-containing protein</fullName>
    </recommendedName>
</protein>
<evidence type="ECO:0000256" key="1">
    <source>
        <dbReference type="SAM" id="SignalP"/>
    </source>
</evidence>
<dbReference type="InterPro" id="IPR021992">
    <property type="entry name" value="MVL"/>
</dbReference>
<dbReference type="Pfam" id="PF12151">
    <property type="entry name" value="MVL"/>
    <property type="match status" value="3"/>
</dbReference>
<feature type="signal peptide" evidence="1">
    <location>
        <begin position="1"/>
        <end position="33"/>
    </location>
</feature>
<dbReference type="RefSeq" id="WP_109822876.1">
    <property type="nucleotide sequence ID" value="NZ_QGKL01000024.1"/>
</dbReference>
<sequence>MKKTNTRASSMGKSALFASLVIAGVSTASTVQAKTINVEAGPLFSKFFADIRCKRAAQKVRGQWTGRYTLKPGSLDGHCQIVVPDPVVKIIAPPKPAPRQGQLIKVNAQQLWNQQHANQRCPQIAKEKGGRWTGKWSAKTAQVPSFCQIEIKPRKAVQPVRPTYKTIKVQAGKIWNQPHANKRCLQLAQQNKGTWTKRWSSVGERSTCEIKVLVKPVVKPIPPRVVAIKPVVKPSRQDRNTVREVSAGGIWDATQANRKCPLIAQQTNGTWTGKWRKVGANNAAVCEVRYQPLRKVQAAQAAPAPVHHVPSKSTREVDSGYIWDANQANSKCPLYAAQNNGTWTGKWRKVSTNNRAVCEVEFGTAQQLPVVTAAPTTYVNFTAPAPVPTRNTREVDSGYIWDANQANTKCPLYAAQNNGTWTGKWRKVSTDNRAVCEVRF</sequence>
<gene>
    <name evidence="3" type="ORF">DKT75_07875</name>
</gene>
<evidence type="ECO:0000259" key="2">
    <source>
        <dbReference type="Pfam" id="PF12151"/>
    </source>
</evidence>
<keyword evidence="1" id="KW-0732">Signal</keyword>
<feature type="domain" description="Mannan-binding protein" evidence="2">
    <location>
        <begin position="325"/>
        <end position="360"/>
    </location>
</feature>
<evidence type="ECO:0000313" key="3">
    <source>
        <dbReference type="EMBL" id="PWQ96947.1"/>
    </source>
</evidence>
<accession>A0A317CEX5</accession>
<dbReference type="EMBL" id="QGKL01000024">
    <property type="protein sequence ID" value="PWQ96947.1"/>
    <property type="molecule type" value="Genomic_DNA"/>
</dbReference>
<feature type="chain" id="PRO_5016297376" description="Mannan-binding protein domain-containing protein" evidence="1">
    <location>
        <begin position="34"/>
        <end position="440"/>
    </location>
</feature>
<keyword evidence="4" id="KW-1185">Reference proteome</keyword>
<dbReference type="InterPro" id="IPR053754">
    <property type="entry name" value="OligoMan_bind_ChitinaseAct_sf"/>
</dbReference>
<dbReference type="Proteomes" id="UP000245506">
    <property type="component" value="Unassembled WGS sequence"/>
</dbReference>
<feature type="domain" description="Mannan-binding protein" evidence="2">
    <location>
        <begin position="403"/>
        <end position="438"/>
    </location>
</feature>
<evidence type="ECO:0000313" key="4">
    <source>
        <dbReference type="Proteomes" id="UP000245506"/>
    </source>
</evidence>
<dbReference type="Gene3D" id="3.30.1490.230">
    <property type="match status" value="6"/>
</dbReference>
<dbReference type="AlphaFoldDB" id="A0A317CEX5"/>
<proteinExistence type="predicted"/>